<reference evidence="2 3" key="1">
    <citation type="submission" date="2015-01" db="EMBL/GenBank/DDBJ databases">
        <title>Evolution of Trichinella species and genotypes.</title>
        <authorList>
            <person name="Korhonen P.K."/>
            <person name="Edoardo P."/>
            <person name="Giuseppe L.R."/>
            <person name="Gasser R.B."/>
        </authorList>
    </citation>
    <scope>NUCLEOTIDE SEQUENCE [LARGE SCALE GENOMIC DNA]</scope>
    <source>
        <strain evidence="2">ISS3</strain>
    </source>
</reference>
<keyword evidence="1" id="KW-0472">Membrane</keyword>
<organism evidence="2 3">
    <name type="scientific">Trichinella spiralis</name>
    <name type="common">Trichina worm</name>
    <dbReference type="NCBI Taxonomy" id="6334"/>
    <lineage>
        <taxon>Eukaryota</taxon>
        <taxon>Metazoa</taxon>
        <taxon>Ecdysozoa</taxon>
        <taxon>Nematoda</taxon>
        <taxon>Enoplea</taxon>
        <taxon>Dorylaimia</taxon>
        <taxon>Trichinellida</taxon>
        <taxon>Trichinellidae</taxon>
        <taxon>Trichinella</taxon>
    </lineage>
</organism>
<protein>
    <submittedName>
        <fullName evidence="2">Uncharacterized protein</fullName>
    </submittedName>
</protein>
<gene>
    <name evidence="2" type="ORF">T01_6490</name>
</gene>
<dbReference type="AlphaFoldDB" id="A0A0V1B2U9"/>
<keyword evidence="1" id="KW-1133">Transmembrane helix</keyword>
<keyword evidence="1" id="KW-0812">Transmembrane</keyword>
<dbReference type="Proteomes" id="UP000054776">
    <property type="component" value="Unassembled WGS sequence"/>
</dbReference>
<evidence type="ECO:0000313" key="2">
    <source>
        <dbReference type="EMBL" id="KRY30851.1"/>
    </source>
</evidence>
<keyword evidence="3" id="KW-1185">Reference proteome</keyword>
<dbReference type="InParanoid" id="A0A0V1B2U9"/>
<proteinExistence type="predicted"/>
<comment type="caution">
    <text evidence="2">The sequence shown here is derived from an EMBL/GenBank/DDBJ whole genome shotgun (WGS) entry which is preliminary data.</text>
</comment>
<feature type="transmembrane region" description="Helical" evidence="1">
    <location>
        <begin position="87"/>
        <end position="113"/>
    </location>
</feature>
<name>A0A0V1B2U9_TRISP</name>
<evidence type="ECO:0000256" key="1">
    <source>
        <dbReference type="SAM" id="Phobius"/>
    </source>
</evidence>
<dbReference type="OrthoDB" id="5929758at2759"/>
<sequence>MHNSSIRFDPLPQQTISDRWALGSMPERHAVQRMTERPAERRLVKSVARSHPRSSPAASLNWAGWEDLLPGLCVCLSWTCNEQRRRIAMVVTLPTLLLPLLSLLQSLLLYYIANGAIYIYRARVSGPAVDPHEPLISSSLAAGVLAISGAHLNSCRIQVPHLIFDITGDPKKTEAADLAQAS</sequence>
<accession>A0A0V1B2U9</accession>
<evidence type="ECO:0000313" key="3">
    <source>
        <dbReference type="Proteomes" id="UP000054776"/>
    </source>
</evidence>
<dbReference type="EMBL" id="JYDH01000130">
    <property type="protein sequence ID" value="KRY30851.1"/>
    <property type="molecule type" value="Genomic_DNA"/>
</dbReference>